<evidence type="ECO:0000313" key="2">
    <source>
        <dbReference type="Proteomes" id="UP000824120"/>
    </source>
</evidence>
<dbReference type="OrthoDB" id="414698at2759"/>
<accession>A0A9J5W3S1</accession>
<sequence>MDENVWYPHWSPDEFAPKSPTFWGKVFPNKDDSIPQGARTHDLLIKNERVLITPPQSLVVPFTNSNHLKILQKHSFPCALAARPNTCPSTRVLGVIRKKGIWRRKLPAELSEVGHQIVERGITHTSPSMHHRQTLALFSPIPFLCYVTPFVSKRYICSCSQFDGDSRKETIDLDNLDHGTSNEVVE</sequence>
<dbReference type="EMBL" id="JACXVP010000012">
    <property type="protein sequence ID" value="KAG5570047.1"/>
    <property type="molecule type" value="Genomic_DNA"/>
</dbReference>
<reference evidence="1 2" key="1">
    <citation type="submission" date="2020-09" db="EMBL/GenBank/DDBJ databases">
        <title>De no assembly of potato wild relative species, Solanum commersonii.</title>
        <authorList>
            <person name="Cho K."/>
        </authorList>
    </citation>
    <scope>NUCLEOTIDE SEQUENCE [LARGE SCALE GENOMIC DNA]</scope>
    <source>
        <strain evidence="1">LZ3.2</strain>
        <tissue evidence="1">Leaf</tissue>
    </source>
</reference>
<comment type="caution">
    <text evidence="1">The sequence shown here is derived from an EMBL/GenBank/DDBJ whole genome shotgun (WGS) entry which is preliminary data.</text>
</comment>
<proteinExistence type="predicted"/>
<protein>
    <submittedName>
        <fullName evidence="1">Uncharacterized protein</fullName>
    </submittedName>
</protein>
<gene>
    <name evidence="1" type="ORF">H5410_059813</name>
</gene>
<evidence type="ECO:0000313" key="1">
    <source>
        <dbReference type="EMBL" id="KAG5570047.1"/>
    </source>
</evidence>
<dbReference type="AlphaFoldDB" id="A0A9J5W3S1"/>
<name>A0A9J5W3S1_SOLCO</name>
<organism evidence="1 2">
    <name type="scientific">Solanum commersonii</name>
    <name type="common">Commerson's wild potato</name>
    <name type="synonym">Commerson's nightshade</name>
    <dbReference type="NCBI Taxonomy" id="4109"/>
    <lineage>
        <taxon>Eukaryota</taxon>
        <taxon>Viridiplantae</taxon>
        <taxon>Streptophyta</taxon>
        <taxon>Embryophyta</taxon>
        <taxon>Tracheophyta</taxon>
        <taxon>Spermatophyta</taxon>
        <taxon>Magnoliopsida</taxon>
        <taxon>eudicotyledons</taxon>
        <taxon>Gunneridae</taxon>
        <taxon>Pentapetalae</taxon>
        <taxon>asterids</taxon>
        <taxon>lamiids</taxon>
        <taxon>Solanales</taxon>
        <taxon>Solanaceae</taxon>
        <taxon>Solanoideae</taxon>
        <taxon>Solaneae</taxon>
        <taxon>Solanum</taxon>
    </lineage>
</organism>
<keyword evidence="2" id="KW-1185">Reference proteome</keyword>
<dbReference type="Proteomes" id="UP000824120">
    <property type="component" value="Chromosome 12"/>
</dbReference>